<dbReference type="PRINTS" id="PR00039">
    <property type="entry name" value="HTHLYSR"/>
</dbReference>
<keyword evidence="4" id="KW-0804">Transcription</keyword>
<gene>
    <name evidence="7" type="ORF">HNR61_005339</name>
</gene>
<dbReference type="AlphaFoldDB" id="A0A7W3LSU2"/>
<dbReference type="GO" id="GO:0003677">
    <property type="term" value="F:DNA binding"/>
    <property type="evidence" value="ECO:0007669"/>
    <property type="project" value="UniProtKB-KW"/>
</dbReference>
<organism evidence="7 8">
    <name type="scientific">Actinomadura namibiensis</name>
    <dbReference type="NCBI Taxonomy" id="182080"/>
    <lineage>
        <taxon>Bacteria</taxon>
        <taxon>Bacillati</taxon>
        <taxon>Actinomycetota</taxon>
        <taxon>Actinomycetes</taxon>
        <taxon>Streptosporangiales</taxon>
        <taxon>Thermomonosporaceae</taxon>
        <taxon>Actinomadura</taxon>
    </lineage>
</organism>
<keyword evidence="8" id="KW-1185">Reference proteome</keyword>
<dbReference type="Proteomes" id="UP000572680">
    <property type="component" value="Unassembled WGS sequence"/>
</dbReference>
<keyword evidence="2" id="KW-0805">Transcription regulation</keyword>
<comment type="similarity">
    <text evidence="1">Belongs to the LysR transcriptional regulatory family.</text>
</comment>
<feature type="domain" description="HTH lysR-type" evidence="6">
    <location>
        <begin position="4"/>
        <end position="61"/>
    </location>
</feature>
<protein>
    <submittedName>
        <fullName evidence="7">DNA-binding transcriptional LysR family regulator</fullName>
    </submittedName>
</protein>
<evidence type="ECO:0000256" key="4">
    <source>
        <dbReference type="ARBA" id="ARBA00023163"/>
    </source>
</evidence>
<evidence type="ECO:0000256" key="1">
    <source>
        <dbReference type="ARBA" id="ARBA00009437"/>
    </source>
</evidence>
<evidence type="ECO:0000313" key="8">
    <source>
        <dbReference type="Proteomes" id="UP000572680"/>
    </source>
</evidence>
<dbReference type="PANTHER" id="PTHR30346">
    <property type="entry name" value="TRANSCRIPTIONAL DUAL REGULATOR HCAR-RELATED"/>
    <property type="match status" value="1"/>
</dbReference>
<dbReference type="Pfam" id="PF00126">
    <property type="entry name" value="HTH_1"/>
    <property type="match status" value="1"/>
</dbReference>
<dbReference type="Gene3D" id="3.40.190.10">
    <property type="entry name" value="Periplasmic binding protein-like II"/>
    <property type="match status" value="2"/>
</dbReference>
<dbReference type="SUPFAM" id="SSF46785">
    <property type="entry name" value="Winged helix' DNA-binding domain"/>
    <property type="match status" value="1"/>
</dbReference>
<dbReference type="SUPFAM" id="SSF53850">
    <property type="entry name" value="Periplasmic binding protein-like II"/>
    <property type="match status" value="1"/>
</dbReference>
<evidence type="ECO:0000313" key="7">
    <source>
        <dbReference type="EMBL" id="MBA8953686.1"/>
    </source>
</evidence>
<dbReference type="Gene3D" id="1.10.10.10">
    <property type="entry name" value="Winged helix-like DNA-binding domain superfamily/Winged helix DNA-binding domain"/>
    <property type="match status" value="1"/>
</dbReference>
<name>A0A7W3LSU2_ACTNM</name>
<accession>A0A7W3LSU2</accession>
<evidence type="ECO:0000256" key="5">
    <source>
        <dbReference type="SAM" id="MobiDB-lite"/>
    </source>
</evidence>
<sequence>MDDLEVRQLRYFVAVAEELHFGRAAERLGMAQPPLSRAIRDLERRLDVRLLERTTRRVALTPAGEVLLRDARTALDAVAAAARRARRAGRPEPGLCLALKADYDGGLLPRILDAYRGEAAALPVTLVLGGRDEQLPALRDGRADVALLPVPFDERGLDVEPLLTEPRLVALAATDPLAARPSLRLADLAGRVLPDGAPADRDGRPPAGDAPAWRPATGRPGVAGVALRRLDLAQLFNLVELGGLVWFPPASLARRHPRPGVAYRTVADLPPLTLALAWPQKSRSPAVAAFVRTAVVAAGAPR</sequence>
<dbReference type="CDD" id="cd08414">
    <property type="entry name" value="PBP2_LTTR_aromatics_like"/>
    <property type="match status" value="1"/>
</dbReference>
<dbReference type="PANTHER" id="PTHR30346:SF0">
    <property type="entry name" value="HCA OPERON TRANSCRIPTIONAL ACTIVATOR HCAR"/>
    <property type="match status" value="1"/>
</dbReference>
<comment type="caution">
    <text evidence="7">The sequence shown here is derived from an EMBL/GenBank/DDBJ whole genome shotgun (WGS) entry which is preliminary data.</text>
</comment>
<dbReference type="InterPro" id="IPR005119">
    <property type="entry name" value="LysR_subst-bd"/>
</dbReference>
<dbReference type="GO" id="GO:0032993">
    <property type="term" value="C:protein-DNA complex"/>
    <property type="evidence" value="ECO:0007669"/>
    <property type="project" value="TreeGrafter"/>
</dbReference>
<dbReference type="InterPro" id="IPR036388">
    <property type="entry name" value="WH-like_DNA-bd_sf"/>
</dbReference>
<dbReference type="PROSITE" id="PS50931">
    <property type="entry name" value="HTH_LYSR"/>
    <property type="match status" value="1"/>
</dbReference>
<dbReference type="FunFam" id="1.10.10.10:FF:000001">
    <property type="entry name" value="LysR family transcriptional regulator"/>
    <property type="match status" value="1"/>
</dbReference>
<proteinExistence type="inferred from homology"/>
<dbReference type="Pfam" id="PF03466">
    <property type="entry name" value="LysR_substrate"/>
    <property type="match status" value="1"/>
</dbReference>
<dbReference type="InterPro" id="IPR000847">
    <property type="entry name" value="LysR_HTH_N"/>
</dbReference>
<evidence type="ECO:0000259" key="6">
    <source>
        <dbReference type="PROSITE" id="PS50931"/>
    </source>
</evidence>
<dbReference type="GO" id="GO:0003700">
    <property type="term" value="F:DNA-binding transcription factor activity"/>
    <property type="evidence" value="ECO:0007669"/>
    <property type="project" value="InterPro"/>
</dbReference>
<evidence type="ECO:0000256" key="3">
    <source>
        <dbReference type="ARBA" id="ARBA00023125"/>
    </source>
</evidence>
<dbReference type="InterPro" id="IPR036390">
    <property type="entry name" value="WH_DNA-bd_sf"/>
</dbReference>
<dbReference type="RefSeq" id="WP_182845852.1">
    <property type="nucleotide sequence ID" value="NZ_JACJIA010000007.1"/>
</dbReference>
<evidence type="ECO:0000256" key="2">
    <source>
        <dbReference type="ARBA" id="ARBA00023015"/>
    </source>
</evidence>
<keyword evidence="3 7" id="KW-0238">DNA-binding</keyword>
<feature type="region of interest" description="Disordered" evidence="5">
    <location>
        <begin position="194"/>
        <end position="216"/>
    </location>
</feature>
<reference evidence="7 8" key="1">
    <citation type="submission" date="2020-08" db="EMBL/GenBank/DDBJ databases">
        <title>Genomic Encyclopedia of Type Strains, Phase IV (KMG-IV): sequencing the most valuable type-strain genomes for metagenomic binning, comparative biology and taxonomic classification.</title>
        <authorList>
            <person name="Goeker M."/>
        </authorList>
    </citation>
    <scope>NUCLEOTIDE SEQUENCE [LARGE SCALE GENOMIC DNA]</scope>
    <source>
        <strain evidence="7 8">DSM 44197</strain>
    </source>
</reference>
<dbReference type="EMBL" id="JACJIA010000007">
    <property type="protein sequence ID" value="MBA8953686.1"/>
    <property type="molecule type" value="Genomic_DNA"/>
</dbReference>